<accession>A0A423TC44</accession>
<dbReference type="GO" id="GO:0016020">
    <property type="term" value="C:membrane"/>
    <property type="evidence" value="ECO:0007669"/>
    <property type="project" value="InterPro"/>
</dbReference>
<feature type="transmembrane region" description="Helical" evidence="1">
    <location>
        <begin position="319"/>
        <end position="339"/>
    </location>
</feature>
<dbReference type="OrthoDB" id="70250at2759"/>
<feature type="transmembrane region" description="Helical" evidence="1">
    <location>
        <begin position="399"/>
        <end position="422"/>
    </location>
</feature>
<feature type="transmembrane region" description="Helical" evidence="1">
    <location>
        <begin position="152"/>
        <end position="173"/>
    </location>
</feature>
<dbReference type="Pfam" id="PF05024">
    <property type="entry name" value="Gpi1"/>
    <property type="match status" value="1"/>
</dbReference>
<dbReference type="GO" id="GO:0016757">
    <property type="term" value="F:glycosyltransferase activity"/>
    <property type="evidence" value="ECO:0007669"/>
    <property type="project" value="UniProtKB-KW"/>
</dbReference>
<evidence type="ECO:0000313" key="2">
    <source>
        <dbReference type="EMBL" id="ROT74029.1"/>
    </source>
</evidence>
<dbReference type="GO" id="GO:0005783">
    <property type="term" value="C:endoplasmic reticulum"/>
    <property type="evidence" value="ECO:0007669"/>
    <property type="project" value="TreeGrafter"/>
</dbReference>
<proteinExistence type="predicted"/>
<dbReference type="AlphaFoldDB" id="A0A423TC44"/>
<sequence>MLGNAIVTVLVPEQLDGENGGHLYGRFTNSKAHPIDERESYVIVVTSASSNKKPPIGCINNDSRIQTRRSTRNVWVELSTQPQIQLHSVRVSGDNVCLSEVNLVTYNCKEICESELISRKFLYREGDDHANNIVPYFVNSVQKDCKKTNSCWLVKTVLALLLVLTKTILYVTWMPKVLLEGLHYVLVNKFDYSSNLLKQTLLRIKQFETLEHELRENKRTLVAGRLLAMIAIDTLLGVSVVFLVSSHASLNDIYSIFCSSTKLLASSVQHLLEWLRGAPAGLKLNQPLTQALSAFFSYHVHLWRLYLDLADPVLRSLASVFFWLGMGGASVQVAILSDLMDLATLHLYCFYVYAARMHMLQISLLGSQWRAFRGRKWNPLKQRVDSYEIEGGHMSLIRVLTAVIFTLVIFLLPTTTVYYLVFVSLRIGLNTVRGILSLTMWALNINPLYLILLNLMDSNRMKGDIYFATQPIDNARARYPIASPLALHLHTWPTPLCEVLLYAHSDVFPAMPSPNWKAFFCSVVFGKELL</sequence>
<evidence type="ECO:0000256" key="1">
    <source>
        <dbReference type="SAM" id="Phobius"/>
    </source>
</evidence>
<comment type="caution">
    <text evidence="2">The sequence shown here is derived from an EMBL/GenBank/DDBJ whole genome shotgun (WGS) entry which is preliminary data.</text>
</comment>
<dbReference type="Proteomes" id="UP000283509">
    <property type="component" value="Unassembled WGS sequence"/>
</dbReference>
<feature type="transmembrane region" description="Helical" evidence="1">
    <location>
        <begin position="434"/>
        <end position="452"/>
    </location>
</feature>
<dbReference type="EMBL" id="QCYY01001950">
    <property type="protein sequence ID" value="ROT74029.1"/>
    <property type="molecule type" value="Genomic_DNA"/>
</dbReference>
<feature type="transmembrane region" description="Helical" evidence="1">
    <location>
        <begin position="222"/>
        <end position="244"/>
    </location>
</feature>
<reference evidence="2 3" key="1">
    <citation type="submission" date="2018-04" db="EMBL/GenBank/DDBJ databases">
        <authorList>
            <person name="Zhang X."/>
            <person name="Yuan J."/>
            <person name="Li F."/>
            <person name="Xiang J."/>
        </authorList>
    </citation>
    <scope>NUCLEOTIDE SEQUENCE [LARGE SCALE GENOMIC DNA]</scope>
    <source>
        <tissue evidence="2">Muscle</tissue>
    </source>
</reference>
<keyword evidence="1" id="KW-0472">Membrane</keyword>
<dbReference type="InterPro" id="IPR007720">
    <property type="entry name" value="PigQ/GPI1"/>
</dbReference>
<dbReference type="STRING" id="6689.A0A423TC44"/>
<keyword evidence="2" id="KW-0808">Transferase</keyword>
<dbReference type="PANTHER" id="PTHR21329:SF3">
    <property type="entry name" value="PHOSPHATIDYLINOSITOL N-ACETYLGLUCOSAMINYLTRANSFERASE SUBUNIT Q"/>
    <property type="match status" value="1"/>
</dbReference>
<feature type="transmembrane region" description="Helical" evidence="1">
    <location>
        <begin position="345"/>
        <end position="366"/>
    </location>
</feature>
<keyword evidence="1" id="KW-1133">Transmembrane helix</keyword>
<reference evidence="2 3" key="2">
    <citation type="submission" date="2019-01" db="EMBL/GenBank/DDBJ databases">
        <title>The decoding of complex shrimp genome reveals the adaptation for benthos swimmer, frequently molting mechanism and breeding impact on genome.</title>
        <authorList>
            <person name="Sun Y."/>
            <person name="Gao Y."/>
            <person name="Yu Y."/>
        </authorList>
    </citation>
    <scope>NUCLEOTIDE SEQUENCE [LARGE SCALE GENOMIC DNA]</scope>
    <source>
        <tissue evidence="2">Muscle</tissue>
    </source>
</reference>
<dbReference type="PANTHER" id="PTHR21329">
    <property type="entry name" value="PHOSPHATIDYLINOSITOL N-ACETYLGLUCOSAMINYLTRANSFERASE SUBUNIT Q-RELATED"/>
    <property type="match status" value="1"/>
</dbReference>
<name>A0A423TC44_PENVA</name>
<keyword evidence="1" id="KW-0812">Transmembrane</keyword>
<keyword evidence="2" id="KW-0328">Glycosyltransferase</keyword>
<gene>
    <name evidence="2" type="ORF">C7M84_007482</name>
</gene>
<dbReference type="GO" id="GO:0006506">
    <property type="term" value="P:GPI anchor biosynthetic process"/>
    <property type="evidence" value="ECO:0007669"/>
    <property type="project" value="InterPro"/>
</dbReference>
<keyword evidence="3" id="KW-1185">Reference proteome</keyword>
<evidence type="ECO:0000313" key="3">
    <source>
        <dbReference type="Proteomes" id="UP000283509"/>
    </source>
</evidence>
<protein>
    <submittedName>
        <fullName evidence="2">Phosphatidylinositol N-acetylglucosaminyltransferase subunit Q</fullName>
    </submittedName>
</protein>
<organism evidence="2 3">
    <name type="scientific">Penaeus vannamei</name>
    <name type="common">Whiteleg shrimp</name>
    <name type="synonym">Litopenaeus vannamei</name>
    <dbReference type="NCBI Taxonomy" id="6689"/>
    <lineage>
        <taxon>Eukaryota</taxon>
        <taxon>Metazoa</taxon>
        <taxon>Ecdysozoa</taxon>
        <taxon>Arthropoda</taxon>
        <taxon>Crustacea</taxon>
        <taxon>Multicrustacea</taxon>
        <taxon>Malacostraca</taxon>
        <taxon>Eumalacostraca</taxon>
        <taxon>Eucarida</taxon>
        <taxon>Decapoda</taxon>
        <taxon>Dendrobranchiata</taxon>
        <taxon>Penaeoidea</taxon>
        <taxon>Penaeidae</taxon>
        <taxon>Penaeus</taxon>
    </lineage>
</organism>